<reference evidence="5 6" key="1">
    <citation type="journal article" date="2014" name="PLoS Genet.">
        <title>Phylogenetically driven sequencing of extremely halophilic archaea reveals strategies for static and dynamic osmo-response.</title>
        <authorList>
            <person name="Becker E.A."/>
            <person name="Seitzer P.M."/>
            <person name="Tritt A."/>
            <person name="Larsen D."/>
            <person name="Krusor M."/>
            <person name="Yao A.I."/>
            <person name="Wu D."/>
            <person name="Madern D."/>
            <person name="Eisen J.A."/>
            <person name="Darling A.E."/>
            <person name="Facciotti M.T."/>
        </authorList>
    </citation>
    <scope>NUCLEOTIDE SEQUENCE [LARGE SCALE GENOMIC DNA]</scope>
    <source>
        <strain evidence="5 6">JCM 13560</strain>
    </source>
</reference>
<dbReference type="EMBL" id="AOJI01000027">
    <property type="protein sequence ID" value="EMA66341.1"/>
    <property type="molecule type" value="Genomic_DNA"/>
</dbReference>
<dbReference type="AlphaFoldDB" id="M0P8I2"/>
<proteinExistence type="inferred from homology"/>
<keyword evidence="1 3" id="KW-0489">Methyltransferase</keyword>
<feature type="domain" description="DNA methylase N-4/N-6" evidence="4">
    <location>
        <begin position="23"/>
        <end position="109"/>
    </location>
</feature>
<dbReference type="GO" id="GO:0032259">
    <property type="term" value="P:methylation"/>
    <property type="evidence" value="ECO:0007669"/>
    <property type="project" value="UniProtKB-KW"/>
</dbReference>
<keyword evidence="3" id="KW-0949">S-adenosyl-L-methionine</keyword>
<evidence type="ECO:0000256" key="3">
    <source>
        <dbReference type="RuleBase" id="RU362026"/>
    </source>
</evidence>
<keyword evidence="2 5" id="KW-0808">Transferase</keyword>
<keyword evidence="3" id="KW-0680">Restriction system</keyword>
<dbReference type="Proteomes" id="UP000011575">
    <property type="component" value="Unassembled WGS sequence"/>
</dbReference>
<gene>
    <name evidence="5" type="ORF">C461_11924</name>
</gene>
<dbReference type="SUPFAM" id="SSF53335">
    <property type="entry name" value="S-adenosyl-L-methionine-dependent methyltransferases"/>
    <property type="match status" value="1"/>
</dbReference>
<comment type="similarity">
    <text evidence="3">Belongs to the N(4)/N(6)-methyltransferase family.</text>
</comment>
<dbReference type="EC" id="2.1.1.113" evidence="3"/>
<dbReference type="Gene3D" id="3.40.50.150">
    <property type="entry name" value="Vaccinia Virus protein VP39"/>
    <property type="match status" value="1"/>
</dbReference>
<dbReference type="GO" id="GO:0009307">
    <property type="term" value="P:DNA restriction-modification system"/>
    <property type="evidence" value="ECO:0007669"/>
    <property type="project" value="UniProtKB-KW"/>
</dbReference>
<dbReference type="STRING" id="1230454.C461_11924"/>
<dbReference type="GO" id="GO:0008170">
    <property type="term" value="F:N-methyltransferase activity"/>
    <property type="evidence" value="ECO:0007669"/>
    <property type="project" value="InterPro"/>
</dbReference>
<dbReference type="GO" id="GO:0015667">
    <property type="term" value="F:site-specific DNA-methyltransferase (cytosine-N4-specific) activity"/>
    <property type="evidence" value="ECO:0007669"/>
    <property type="project" value="UniProtKB-EC"/>
</dbReference>
<evidence type="ECO:0000313" key="5">
    <source>
        <dbReference type="EMBL" id="EMA66341.1"/>
    </source>
</evidence>
<dbReference type="GO" id="GO:0003677">
    <property type="term" value="F:DNA binding"/>
    <property type="evidence" value="ECO:0007669"/>
    <property type="project" value="InterPro"/>
</dbReference>
<dbReference type="InterPro" id="IPR001091">
    <property type="entry name" value="RM_Methyltransferase"/>
</dbReference>
<evidence type="ECO:0000256" key="2">
    <source>
        <dbReference type="ARBA" id="ARBA00022679"/>
    </source>
</evidence>
<accession>M0P8I2</accession>
<keyword evidence="6" id="KW-1185">Reference proteome</keyword>
<dbReference type="Pfam" id="PF01555">
    <property type="entry name" value="N6_N4_Mtase"/>
    <property type="match status" value="1"/>
</dbReference>
<evidence type="ECO:0000313" key="6">
    <source>
        <dbReference type="Proteomes" id="UP000011575"/>
    </source>
</evidence>
<sequence length="341" mass="39058">MDRIRESDPDQFKKWWADFPERYHPLGKLPENIWEFEPPTRGSFTGEVDVFDHPAAFPPELIEQILTLSTESGDIVLDPFAGSGVVLGQSELMDRRPIGVELNKKYCDAYPALREYLEDQHEEQDQVASQEDLAQIICGLRQTKYARELLRTMAGELGLSSPSQLDVHTAFLVSRELGYQSVENDVHGQIDLILLVDDETTARQALDYDEKAEEVTTIQPCSGFGIRARTLVLTVEEFINEIANDTYTHLPEELFIYEDGRHYVYSEDISYDKWRKLNDGSDQWTERYSDDKIPPIVSNIGVEINHPKHSMETVSRELSGNHEMQLHKAGGGHRKHIIRRS</sequence>
<dbReference type="InterPro" id="IPR029063">
    <property type="entry name" value="SAM-dependent_MTases_sf"/>
</dbReference>
<evidence type="ECO:0000256" key="1">
    <source>
        <dbReference type="ARBA" id="ARBA00022603"/>
    </source>
</evidence>
<name>M0P8I2_9EURY</name>
<protein>
    <recommendedName>
        <fullName evidence="3">Type II methyltransferase</fullName>
        <ecNumber evidence="3">2.1.1.113</ecNumber>
    </recommendedName>
    <alternativeName>
        <fullName evidence="3">N-4 cytosine-specific methyltransferase</fullName>
    </alternativeName>
</protein>
<organism evidence="5 6">
    <name type="scientific">Halorubrum aidingense JCM 13560</name>
    <dbReference type="NCBI Taxonomy" id="1230454"/>
    <lineage>
        <taxon>Archaea</taxon>
        <taxon>Methanobacteriati</taxon>
        <taxon>Methanobacteriota</taxon>
        <taxon>Stenosarchaea group</taxon>
        <taxon>Halobacteria</taxon>
        <taxon>Halobacteriales</taxon>
        <taxon>Haloferacaceae</taxon>
        <taxon>Halorubrum</taxon>
    </lineage>
</organism>
<dbReference type="PRINTS" id="PR00508">
    <property type="entry name" value="S21N4MTFRASE"/>
</dbReference>
<comment type="caution">
    <text evidence="5">The sequence shown here is derived from an EMBL/GenBank/DDBJ whole genome shotgun (WGS) entry which is preliminary data.</text>
</comment>
<evidence type="ECO:0000259" key="4">
    <source>
        <dbReference type="Pfam" id="PF01555"/>
    </source>
</evidence>
<dbReference type="InterPro" id="IPR002941">
    <property type="entry name" value="DNA_methylase_N4/N6"/>
</dbReference>
<comment type="catalytic activity">
    <reaction evidence="3">
        <text>a 2'-deoxycytidine in DNA + S-adenosyl-L-methionine = an N(4)-methyl-2'-deoxycytidine in DNA + S-adenosyl-L-homocysteine + H(+)</text>
        <dbReference type="Rhea" id="RHEA:16857"/>
        <dbReference type="Rhea" id="RHEA-COMP:11369"/>
        <dbReference type="Rhea" id="RHEA-COMP:13674"/>
        <dbReference type="ChEBI" id="CHEBI:15378"/>
        <dbReference type="ChEBI" id="CHEBI:57856"/>
        <dbReference type="ChEBI" id="CHEBI:59789"/>
        <dbReference type="ChEBI" id="CHEBI:85452"/>
        <dbReference type="ChEBI" id="CHEBI:137933"/>
        <dbReference type="EC" id="2.1.1.113"/>
    </reaction>
</comment>
<dbReference type="PATRIC" id="fig|1230454.4.peg.2398"/>